<name>A0A6H5HVQ5_9HYME</name>
<dbReference type="InterPro" id="IPR002110">
    <property type="entry name" value="Ankyrin_rpt"/>
</dbReference>
<reference evidence="1 2" key="1">
    <citation type="submission" date="2020-02" db="EMBL/GenBank/DDBJ databases">
        <authorList>
            <person name="Ferguson B K."/>
        </authorList>
    </citation>
    <scope>NUCLEOTIDE SEQUENCE [LARGE SCALE GENOMIC DNA]</scope>
</reference>
<organism evidence="1 2">
    <name type="scientific">Trichogramma brassicae</name>
    <dbReference type="NCBI Taxonomy" id="86971"/>
    <lineage>
        <taxon>Eukaryota</taxon>
        <taxon>Metazoa</taxon>
        <taxon>Ecdysozoa</taxon>
        <taxon>Arthropoda</taxon>
        <taxon>Hexapoda</taxon>
        <taxon>Insecta</taxon>
        <taxon>Pterygota</taxon>
        <taxon>Neoptera</taxon>
        <taxon>Endopterygota</taxon>
        <taxon>Hymenoptera</taxon>
        <taxon>Apocrita</taxon>
        <taxon>Proctotrupomorpha</taxon>
        <taxon>Chalcidoidea</taxon>
        <taxon>Trichogrammatidae</taxon>
        <taxon>Trichogramma</taxon>
    </lineage>
</organism>
<protein>
    <submittedName>
        <fullName evidence="1">Uncharacterized protein</fullName>
    </submittedName>
</protein>
<dbReference type="SMART" id="SM00248">
    <property type="entry name" value="ANK"/>
    <property type="match status" value="1"/>
</dbReference>
<proteinExistence type="predicted"/>
<dbReference type="SUPFAM" id="SSF48403">
    <property type="entry name" value="Ankyrin repeat"/>
    <property type="match status" value="1"/>
</dbReference>
<dbReference type="Proteomes" id="UP000479190">
    <property type="component" value="Unassembled WGS sequence"/>
</dbReference>
<evidence type="ECO:0000313" key="1">
    <source>
        <dbReference type="EMBL" id="CAB0027777.1"/>
    </source>
</evidence>
<gene>
    <name evidence="1" type="ORF">TBRA_LOCUS7</name>
</gene>
<dbReference type="Pfam" id="PF13857">
    <property type="entry name" value="Ank_5"/>
    <property type="match status" value="1"/>
</dbReference>
<accession>A0A6H5HVQ5</accession>
<dbReference type="Gene3D" id="1.25.40.20">
    <property type="entry name" value="Ankyrin repeat-containing domain"/>
    <property type="match status" value="1"/>
</dbReference>
<sequence>MDKQRNERRFLTRHDFFAQSSAADEIHDSKLVSRLKNFRETIDWNNEAERDQFRRQLNPLIKNWKGQLPNLRDIFGIKEIDWLLAEAVKSDDNRTKSKPLINFVIRAGYKDEPKIDRYGKPLPRRTTAVHHAFGQRTFYYGGLIRKLFKIYNVFDVDYIDEFGLTHFHVACKHGLNDIVEKFLERGLNPNCVVPETGDSPLHLILNYRAKKIRCTPRLPAPPRLSRVGIYLRYGVEQLLSLLLLDFDASALGEGYLQLALQHGQLATLGLEQQRRYPAAHKNTHTYIITSN</sequence>
<dbReference type="AlphaFoldDB" id="A0A6H5HVQ5"/>
<dbReference type="EMBL" id="CADCXV010000001">
    <property type="protein sequence ID" value="CAB0027777.1"/>
    <property type="molecule type" value="Genomic_DNA"/>
</dbReference>
<evidence type="ECO:0000313" key="2">
    <source>
        <dbReference type="Proteomes" id="UP000479190"/>
    </source>
</evidence>
<keyword evidence="2" id="KW-1185">Reference proteome</keyword>
<dbReference type="InterPro" id="IPR036770">
    <property type="entry name" value="Ankyrin_rpt-contain_sf"/>
</dbReference>